<comment type="function">
    <text evidence="1">This protein is a Fe-Mo-cofactor biosynthetic component.</text>
</comment>
<dbReference type="InterPro" id="IPR013785">
    <property type="entry name" value="Aldolase_TIM"/>
</dbReference>
<evidence type="ECO:0000313" key="9">
    <source>
        <dbReference type="EMBL" id="NWC82472.1"/>
    </source>
</evidence>
<feature type="domain" description="Pyruvate carboxyltransferase" evidence="8">
    <location>
        <begin position="7"/>
        <end position="260"/>
    </location>
</feature>
<dbReference type="Pfam" id="PF22617">
    <property type="entry name" value="HCS_D2"/>
    <property type="match status" value="1"/>
</dbReference>
<comment type="similarity">
    <text evidence="2 7">Belongs to the alpha-IPM synthase/homocitrate synthase family.</text>
</comment>
<evidence type="ECO:0000256" key="6">
    <source>
        <dbReference type="ARBA" id="ARBA00048019"/>
    </source>
</evidence>
<proteinExistence type="inferred from homology"/>
<dbReference type="AlphaFoldDB" id="A0A7Y8D2D1"/>
<keyword evidence="5 7" id="KW-0808">Transferase</keyword>
<comment type="caution">
    <text evidence="9">The sequence shown here is derived from an EMBL/GenBank/DDBJ whole genome shotgun (WGS) entry which is preliminary data.</text>
</comment>
<gene>
    <name evidence="9" type="ORF">HX798_19605</name>
</gene>
<protein>
    <recommendedName>
        <fullName evidence="4">Homocitrate synthase</fullName>
        <ecNumber evidence="3">2.3.3.14</ecNumber>
    </recommendedName>
</protein>
<dbReference type="PANTHER" id="PTHR42880">
    <property type="entry name" value="HOMOCITRATE SYNTHASE"/>
    <property type="match status" value="1"/>
</dbReference>
<dbReference type="GO" id="GO:0004410">
    <property type="term" value="F:homocitrate synthase activity"/>
    <property type="evidence" value="ECO:0007669"/>
    <property type="project" value="UniProtKB-EC"/>
</dbReference>
<dbReference type="EC" id="2.3.3.14" evidence="3"/>
<evidence type="ECO:0000259" key="8">
    <source>
        <dbReference type="PROSITE" id="PS50991"/>
    </source>
</evidence>
<evidence type="ECO:0000256" key="1">
    <source>
        <dbReference type="ARBA" id="ARBA00003050"/>
    </source>
</evidence>
<dbReference type="EMBL" id="JACARV010000059">
    <property type="protein sequence ID" value="NWC82472.1"/>
    <property type="molecule type" value="Genomic_DNA"/>
</dbReference>
<sequence>MNPRQDIIVEDTTLRDGEQAPGISFGRATKLKIFDALIDAGIRWIEGGIYAMGGTESRTLSEMLERTQGTDIRLVGWNRGIRADVEASLDAGYRYIHIGLPTSEVHLKHSINKSKDWLVRQACELIDCAKQRDVFVSISAEDVARSDLSFVVDYAGHICEAGADRLRLSDTIGVLTPEQYHSIIRTVVSAVEIDTQCHAHNDFGLGVSNTLSGLQAGAKYFHATVNGIGERAGMPDLAQMVMSLKIQYGIDLGVKPEKLQTLSEIVANATGSQINPWQPIVGSNIFSHESGIHTKGTLNNGKSFEPYDPSVMGRERHIIVGKHSGRASIKYALDQLQITCSDDEVQQLLQLVREVSMIKSSAITLTDVAMLCSTIKKGRQHGV</sequence>
<dbReference type="Pfam" id="PF00682">
    <property type="entry name" value="HMGL-like"/>
    <property type="match status" value="1"/>
</dbReference>
<reference evidence="9 10" key="1">
    <citation type="submission" date="2020-04" db="EMBL/GenBank/DDBJ databases">
        <title>Molecular characterization of pseudomonads from Agaricus bisporus reveal novel blotch 2 pathogens in Western Europe.</title>
        <authorList>
            <person name="Taparia T."/>
            <person name="Krijger M."/>
            <person name="Haynes E."/>
            <person name="Elpinstone J.G."/>
            <person name="Noble R."/>
            <person name="Van Der Wolf J."/>
        </authorList>
    </citation>
    <scope>NUCLEOTIDE SEQUENCE [LARGE SCALE GENOMIC DNA]</scope>
    <source>
        <strain evidence="9 10">P7765</strain>
    </source>
</reference>
<dbReference type="SUPFAM" id="SSF51569">
    <property type="entry name" value="Aldolase"/>
    <property type="match status" value="1"/>
</dbReference>
<evidence type="ECO:0000256" key="5">
    <source>
        <dbReference type="ARBA" id="ARBA00022679"/>
    </source>
</evidence>
<dbReference type="PANTHER" id="PTHR42880:SF1">
    <property type="entry name" value="ISOPROPYLMALATE_HOMOCITRATE_CITRAMALATE SYNTHASE FAMILY PROTEIN"/>
    <property type="match status" value="1"/>
</dbReference>
<dbReference type="PROSITE" id="PS50991">
    <property type="entry name" value="PYR_CT"/>
    <property type="match status" value="1"/>
</dbReference>
<evidence type="ECO:0000256" key="3">
    <source>
        <dbReference type="ARBA" id="ARBA00012974"/>
    </source>
</evidence>
<accession>A0A7Y8D2D1</accession>
<dbReference type="InterPro" id="IPR054691">
    <property type="entry name" value="LeuA/HCS_post-cat"/>
</dbReference>
<dbReference type="InterPro" id="IPR002034">
    <property type="entry name" value="AIPM/Hcit_synth_CS"/>
</dbReference>
<dbReference type="Proteomes" id="UP000542695">
    <property type="component" value="Unassembled WGS sequence"/>
</dbReference>
<name>A0A7Y8D2D1_PSEPU</name>
<comment type="catalytic activity">
    <reaction evidence="6">
        <text>acetyl-CoA + 2-oxoglutarate + H2O = (2R)-homocitrate + CoA + H(+)</text>
        <dbReference type="Rhea" id="RHEA:12929"/>
        <dbReference type="ChEBI" id="CHEBI:15377"/>
        <dbReference type="ChEBI" id="CHEBI:15378"/>
        <dbReference type="ChEBI" id="CHEBI:16810"/>
        <dbReference type="ChEBI" id="CHEBI:57287"/>
        <dbReference type="ChEBI" id="CHEBI:57288"/>
        <dbReference type="ChEBI" id="CHEBI:58884"/>
        <dbReference type="EC" id="2.3.3.14"/>
    </reaction>
</comment>
<evidence type="ECO:0000256" key="2">
    <source>
        <dbReference type="ARBA" id="ARBA00006154"/>
    </source>
</evidence>
<dbReference type="GO" id="GO:0019752">
    <property type="term" value="P:carboxylic acid metabolic process"/>
    <property type="evidence" value="ECO:0007669"/>
    <property type="project" value="InterPro"/>
</dbReference>
<dbReference type="Gene3D" id="3.20.20.70">
    <property type="entry name" value="Aldolase class I"/>
    <property type="match status" value="1"/>
</dbReference>
<dbReference type="InterPro" id="IPR000891">
    <property type="entry name" value="PYR_CT"/>
</dbReference>
<dbReference type="PROSITE" id="PS00815">
    <property type="entry name" value="AIPM_HOMOCIT_SYNTH_1"/>
    <property type="match status" value="1"/>
</dbReference>
<dbReference type="Gene3D" id="1.10.238.260">
    <property type="match status" value="1"/>
</dbReference>
<dbReference type="RefSeq" id="WP_125924459.1">
    <property type="nucleotide sequence ID" value="NZ_JABTYF010000004.1"/>
</dbReference>
<evidence type="ECO:0000256" key="7">
    <source>
        <dbReference type="RuleBase" id="RU003523"/>
    </source>
</evidence>
<evidence type="ECO:0000313" key="10">
    <source>
        <dbReference type="Proteomes" id="UP000542695"/>
    </source>
</evidence>
<organism evidence="9 10">
    <name type="scientific">Pseudomonas putida</name>
    <name type="common">Arthrobacter siderocapsulatus</name>
    <dbReference type="NCBI Taxonomy" id="303"/>
    <lineage>
        <taxon>Bacteria</taxon>
        <taxon>Pseudomonadati</taxon>
        <taxon>Pseudomonadota</taxon>
        <taxon>Gammaproteobacteria</taxon>
        <taxon>Pseudomonadales</taxon>
        <taxon>Pseudomonadaceae</taxon>
        <taxon>Pseudomonas</taxon>
    </lineage>
</organism>
<evidence type="ECO:0000256" key="4">
    <source>
        <dbReference type="ARBA" id="ARBA00020735"/>
    </source>
</evidence>